<dbReference type="EMBL" id="BKCJ010411023">
    <property type="protein sequence ID" value="GFA36187.1"/>
    <property type="molecule type" value="Genomic_DNA"/>
</dbReference>
<evidence type="ECO:0000313" key="1">
    <source>
        <dbReference type="EMBL" id="GFA36187.1"/>
    </source>
</evidence>
<gene>
    <name evidence="1" type="ORF">Tci_608159</name>
</gene>
<reference evidence="1" key="1">
    <citation type="journal article" date="2019" name="Sci. Rep.">
        <title>Draft genome of Tanacetum cinerariifolium, the natural source of mosquito coil.</title>
        <authorList>
            <person name="Yamashiro T."/>
            <person name="Shiraishi A."/>
            <person name="Satake H."/>
            <person name="Nakayama K."/>
        </authorList>
    </citation>
    <scope>NUCLEOTIDE SEQUENCE</scope>
</reference>
<organism evidence="1">
    <name type="scientific">Tanacetum cinerariifolium</name>
    <name type="common">Dalmatian daisy</name>
    <name type="synonym">Chrysanthemum cinerariifolium</name>
    <dbReference type="NCBI Taxonomy" id="118510"/>
    <lineage>
        <taxon>Eukaryota</taxon>
        <taxon>Viridiplantae</taxon>
        <taxon>Streptophyta</taxon>
        <taxon>Embryophyta</taxon>
        <taxon>Tracheophyta</taxon>
        <taxon>Spermatophyta</taxon>
        <taxon>Magnoliopsida</taxon>
        <taxon>eudicotyledons</taxon>
        <taxon>Gunneridae</taxon>
        <taxon>Pentapetalae</taxon>
        <taxon>asterids</taxon>
        <taxon>campanulids</taxon>
        <taxon>Asterales</taxon>
        <taxon>Asteraceae</taxon>
        <taxon>Asteroideae</taxon>
        <taxon>Anthemideae</taxon>
        <taxon>Anthemidinae</taxon>
        <taxon>Tanacetum</taxon>
    </lineage>
</organism>
<protein>
    <submittedName>
        <fullName evidence="1">Uncharacterized protein</fullName>
    </submittedName>
</protein>
<sequence length="157" mass="18495">MFEDKSYEAHEDHKNFYDALEKSLEREYSDQFLSDLEEARQKKKINVTYQELLLSLHCHSHHLLLLPQAHLVLQVHLSDDEDSGNDHLPKADSRKECWKPLAKEERPATPKLTEDMMNFLNWYCRQVNKTALTPANLEGQAYEVVKAFHSYVIHLQF</sequence>
<name>A0A699JHN2_TANCI</name>
<accession>A0A699JHN2</accession>
<proteinExistence type="predicted"/>
<comment type="caution">
    <text evidence="1">The sequence shown here is derived from an EMBL/GenBank/DDBJ whole genome shotgun (WGS) entry which is preliminary data.</text>
</comment>
<dbReference type="AlphaFoldDB" id="A0A699JHN2"/>